<dbReference type="AlphaFoldDB" id="A0A4R5W9N2"/>
<accession>A0A4R5W9N2</accession>
<proteinExistence type="predicted"/>
<evidence type="ECO:0000313" key="3">
    <source>
        <dbReference type="Proteomes" id="UP001229081"/>
    </source>
</evidence>
<gene>
    <name evidence="2" type="ORF">QXL92_27780</name>
</gene>
<dbReference type="Gene3D" id="3.30.9.10">
    <property type="entry name" value="D-Amino Acid Oxidase, subunit A, domain 2"/>
    <property type="match status" value="1"/>
</dbReference>
<feature type="domain" description="FAD-binding" evidence="1">
    <location>
        <begin position="2"/>
        <end position="339"/>
    </location>
</feature>
<dbReference type="PRINTS" id="PR00420">
    <property type="entry name" value="RNGMNOXGNASE"/>
</dbReference>
<dbReference type="SUPFAM" id="SSF51905">
    <property type="entry name" value="FAD/NAD(P)-binding domain"/>
    <property type="match status" value="1"/>
</dbReference>
<sequence length="400" mass="44450">MKIAIVGAGIAGPTLAYWLSRYGHHPTLIERAPRLRTGGYVVDFWGGGYTVAERMGLTAELHAAGYVVRELRLVDRHSRRVGGFSAELFRRNLDGRFVTVPRGDLSAMIYRSIDNQCETLFGESVLAVEHNDSDVRVTLESGESRQFDLLIGAGGIHSPVRNLVFGPTCEFERDLGYRVAAFEADGYRPRDELVYLACTMPGRMVARFAMRDEKTMFLFVFNADHMSGPDPKNVSEAKATLHRVFGDACWECPEILRQLDAASDVYFDRTSQIVMDHWSQGRVGLIGDAAAAVSLLAGEGTGLAMVQAYTLAGELNRSGADHRDAFLRYERRLRPIVEARQRSARAFARMFAPRSAPGVWTRNQASKLLNIPLLADWVIRSEFRDDIALPEYADSGPTAV</sequence>
<dbReference type="EMBL" id="JAUFSA010000002">
    <property type="protein sequence ID" value="MDP7738538.1"/>
    <property type="molecule type" value="Genomic_DNA"/>
</dbReference>
<protein>
    <submittedName>
        <fullName evidence="2">FAD-binding domain</fullName>
    </submittedName>
</protein>
<dbReference type="InterPro" id="IPR036188">
    <property type="entry name" value="FAD/NAD-bd_sf"/>
</dbReference>
<dbReference type="PANTHER" id="PTHR46865:SF8">
    <property type="entry name" value="POSSIBLE OXIDOREDUCTASE"/>
    <property type="match status" value="1"/>
</dbReference>
<dbReference type="Gene3D" id="3.50.50.60">
    <property type="entry name" value="FAD/NAD(P)-binding domain"/>
    <property type="match status" value="1"/>
</dbReference>
<evidence type="ECO:0000259" key="1">
    <source>
        <dbReference type="Pfam" id="PF01494"/>
    </source>
</evidence>
<evidence type="ECO:0000313" key="2">
    <source>
        <dbReference type="EMBL" id="MDP7738538.1"/>
    </source>
</evidence>
<dbReference type="Pfam" id="PF01494">
    <property type="entry name" value="FAD_binding_3"/>
    <property type="match status" value="1"/>
</dbReference>
<dbReference type="GO" id="GO:0071949">
    <property type="term" value="F:FAD binding"/>
    <property type="evidence" value="ECO:0007669"/>
    <property type="project" value="InterPro"/>
</dbReference>
<dbReference type="RefSeq" id="WP_133438105.1">
    <property type="nucleotide sequence ID" value="NZ_JAUFSA010000002.1"/>
</dbReference>
<name>A0A4R5W9N2_9MYCO</name>
<dbReference type="InterPro" id="IPR002938">
    <property type="entry name" value="FAD-bd"/>
</dbReference>
<organism evidence="2 3">
    <name type="scientific">Mycobacterium paragordonae</name>
    <dbReference type="NCBI Taxonomy" id="1389713"/>
    <lineage>
        <taxon>Bacteria</taxon>
        <taxon>Bacillati</taxon>
        <taxon>Actinomycetota</taxon>
        <taxon>Actinomycetes</taxon>
        <taxon>Mycobacteriales</taxon>
        <taxon>Mycobacteriaceae</taxon>
        <taxon>Mycobacterium</taxon>
    </lineage>
</organism>
<dbReference type="PANTHER" id="PTHR46865">
    <property type="entry name" value="OXIDOREDUCTASE-RELATED"/>
    <property type="match status" value="1"/>
</dbReference>
<dbReference type="Proteomes" id="UP001229081">
    <property type="component" value="Unassembled WGS sequence"/>
</dbReference>
<reference evidence="2" key="1">
    <citation type="submission" date="2023-06" db="EMBL/GenBank/DDBJ databases">
        <title>Identification of two novel mycobacterium reveal diversities and complexities of Mycobacterium gordonae clade.</title>
        <authorList>
            <person name="Matsumoto Y."/>
            <person name="Nakamura S."/>
            <person name="Motooka D."/>
            <person name="Fukushima K."/>
        </authorList>
    </citation>
    <scope>NUCLEOTIDE SEQUENCE</scope>
    <source>
        <strain evidence="2">TY812</strain>
    </source>
</reference>
<comment type="caution">
    <text evidence="2">The sequence shown here is derived from an EMBL/GenBank/DDBJ whole genome shotgun (WGS) entry which is preliminary data.</text>
</comment>
<dbReference type="NCBIfam" id="NF005761">
    <property type="entry name" value="PRK07588.1"/>
    <property type="match status" value="1"/>
</dbReference>
<dbReference type="InterPro" id="IPR051704">
    <property type="entry name" value="FAD_aromatic-hydroxylase"/>
</dbReference>